<dbReference type="InterPro" id="IPR041440">
    <property type="entry name" value="HypF_C"/>
</dbReference>
<dbReference type="Proteomes" id="UP000004491">
    <property type="component" value="Unassembled WGS sequence"/>
</dbReference>
<dbReference type="InterPro" id="IPR051060">
    <property type="entry name" value="Carbamoyltrans_HypF-like"/>
</dbReference>
<dbReference type="InterPro" id="IPR001792">
    <property type="entry name" value="Acylphosphatase-like_dom"/>
</dbReference>
<feature type="active site" evidence="10">
    <location>
        <position position="20"/>
    </location>
</feature>
<dbReference type="Gene3D" id="3.30.110.120">
    <property type="match status" value="1"/>
</dbReference>
<dbReference type="GO" id="GO:0003998">
    <property type="term" value="F:acylphosphatase activity"/>
    <property type="evidence" value="ECO:0007669"/>
    <property type="project" value="UniProtKB-EC"/>
</dbReference>
<evidence type="ECO:0000256" key="5">
    <source>
        <dbReference type="ARBA" id="ARBA00022771"/>
    </source>
</evidence>
<comment type="pathway">
    <text evidence="1 9">Protein modification; [NiFe] hydrogenase maturation.</text>
</comment>
<evidence type="ECO:0000256" key="3">
    <source>
        <dbReference type="ARBA" id="ARBA00022598"/>
    </source>
</evidence>
<dbReference type="PROSITE" id="PS00150">
    <property type="entry name" value="ACYLPHOSPHATASE_1"/>
    <property type="match status" value="1"/>
</dbReference>
<evidence type="ECO:0000256" key="9">
    <source>
        <dbReference type="PIRNR" id="PIRNR006256"/>
    </source>
</evidence>
<dbReference type="Pfam" id="PF07503">
    <property type="entry name" value="zf-HYPF"/>
    <property type="match status" value="2"/>
</dbReference>
<dbReference type="GO" id="GO:0003725">
    <property type="term" value="F:double-stranded RNA binding"/>
    <property type="evidence" value="ECO:0007669"/>
    <property type="project" value="InterPro"/>
</dbReference>
<feature type="active site" evidence="10">
    <location>
        <position position="38"/>
    </location>
</feature>
<dbReference type="Pfam" id="PF17788">
    <property type="entry name" value="HypF_C"/>
    <property type="match status" value="1"/>
</dbReference>
<dbReference type="EC" id="6.2.-.-" evidence="9"/>
<comment type="caution">
    <text evidence="13">The sequence shown here is derived from an EMBL/GenBank/DDBJ whole genome shotgun (WGS) entry which is preliminary data.</text>
</comment>
<feature type="domain" description="Acylphosphatase-like" evidence="11">
    <location>
        <begin position="5"/>
        <end position="93"/>
    </location>
</feature>
<dbReference type="GO" id="GO:0008270">
    <property type="term" value="F:zinc ion binding"/>
    <property type="evidence" value="ECO:0007669"/>
    <property type="project" value="UniProtKB-KW"/>
</dbReference>
<dbReference type="Pfam" id="PF00708">
    <property type="entry name" value="Acylphosphatase"/>
    <property type="match status" value="1"/>
</dbReference>
<keyword evidence="5" id="KW-0863">Zinc-finger</keyword>
<dbReference type="GO" id="GO:0016743">
    <property type="term" value="F:carboxyl- or carbamoyltransferase activity"/>
    <property type="evidence" value="ECO:0007669"/>
    <property type="project" value="UniProtKB-UniRule"/>
</dbReference>
<comment type="catalytic activity">
    <reaction evidence="10">
        <text>an acyl phosphate + H2O = a carboxylate + phosphate + H(+)</text>
        <dbReference type="Rhea" id="RHEA:14965"/>
        <dbReference type="ChEBI" id="CHEBI:15377"/>
        <dbReference type="ChEBI" id="CHEBI:15378"/>
        <dbReference type="ChEBI" id="CHEBI:29067"/>
        <dbReference type="ChEBI" id="CHEBI:43474"/>
        <dbReference type="ChEBI" id="CHEBI:59918"/>
        <dbReference type="EC" id="3.6.1.7"/>
    </reaction>
</comment>
<dbReference type="InterPro" id="IPR017945">
    <property type="entry name" value="DHBP_synth_RibB-like_a/b_dom"/>
</dbReference>
<comment type="catalytic activity">
    <reaction evidence="7 9">
        <text>C-terminal L-cysteinyl-[HypE protein] + carbamoyl phosphate + ATP + H2O = C-terminal S-carboxamide-L-cysteinyl-[HypE protein] + AMP + phosphate + diphosphate + H(+)</text>
        <dbReference type="Rhea" id="RHEA:55636"/>
        <dbReference type="Rhea" id="RHEA-COMP:14247"/>
        <dbReference type="Rhea" id="RHEA-COMP:14392"/>
        <dbReference type="ChEBI" id="CHEBI:15377"/>
        <dbReference type="ChEBI" id="CHEBI:15378"/>
        <dbReference type="ChEBI" id="CHEBI:30616"/>
        <dbReference type="ChEBI" id="CHEBI:33019"/>
        <dbReference type="ChEBI" id="CHEBI:43474"/>
        <dbReference type="ChEBI" id="CHEBI:58228"/>
        <dbReference type="ChEBI" id="CHEBI:76913"/>
        <dbReference type="ChEBI" id="CHEBI:139126"/>
        <dbReference type="ChEBI" id="CHEBI:456215"/>
    </reaction>
</comment>
<dbReference type="PANTHER" id="PTHR42959:SF1">
    <property type="entry name" value="CARBAMOYLTRANSFERASE HYPF"/>
    <property type="match status" value="1"/>
</dbReference>
<name>G2DEG9_9GAMM</name>
<dbReference type="Pfam" id="PF01300">
    <property type="entry name" value="Sua5_yciO_yrdC"/>
    <property type="match status" value="1"/>
</dbReference>
<feature type="domain" description="YrdC-like" evidence="12">
    <location>
        <begin position="206"/>
        <end position="390"/>
    </location>
</feature>
<dbReference type="InterPro" id="IPR036046">
    <property type="entry name" value="Acylphosphatase-like_dom_sf"/>
</dbReference>
<comment type="similarity">
    <text evidence="2 9">Belongs to the carbamoyltransferase HypF family.</text>
</comment>
<dbReference type="PATRIC" id="fig|1048808.3.peg.2012"/>
<dbReference type="InterPro" id="IPR043129">
    <property type="entry name" value="ATPase_NBD"/>
</dbReference>
<dbReference type="InterPro" id="IPR006070">
    <property type="entry name" value="Sua5-like_dom"/>
</dbReference>
<evidence type="ECO:0000259" key="12">
    <source>
        <dbReference type="PROSITE" id="PS51163"/>
    </source>
</evidence>
<keyword evidence="10" id="KW-0378">Hydrolase</keyword>
<dbReference type="InterPro" id="IPR004421">
    <property type="entry name" value="Carbamoyltransferase_HypF"/>
</dbReference>
<dbReference type="NCBIfam" id="TIGR00143">
    <property type="entry name" value="hypF"/>
    <property type="match status" value="1"/>
</dbReference>
<evidence type="ECO:0000259" key="11">
    <source>
        <dbReference type="PROSITE" id="PS51160"/>
    </source>
</evidence>
<dbReference type="Gene3D" id="3.30.420.40">
    <property type="match status" value="1"/>
</dbReference>
<dbReference type="PIRSF" id="PIRSF006256">
    <property type="entry name" value="CMPcnvr_hdrg_mat"/>
    <property type="match status" value="1"/>
</dbReference>
<dbReference type="FunFam" id="3.30.420.40:FF:000124">
    <property type="entry name" value="Carbamoyltransferase HypF"/>
    <property type="match status" value="1"/>
</dbReference>
<dbReference type="PROSITE" id="PS51160">
    <property type="entry name" value="ACYLPHOSPHATASE_3"/>
    <property type="match status" value="1"/>
</dbReference>
<dbReference type="UniPathway" id="UPA00335"/>
<dbReference type="SUPFAM" id="SSF53067">
    <property type="entry name" value="Actin-like ATPase domain"/>
    <property type="match status" value="1"/>
</dbReference>
<evidence type="ECO:0000256" key="1">
    <source>
        <dbReference type="ARBA" id="ARBA00004711"/>
    </source>
</evidence>
<comment type="function">
    <text evidence="9">Involved in the maturation of [NiFe] hydrogenases. Along with HypE, it catalyzes the synthesis of the CN ligands of the active site iron of [NiFe]-hydrogenases. HypF functions as a carbamoyl transferase using carbamoylphosphate as a substrate and transferring the carboxamido moiety in an ATP-dependent reaction to the thiolate of the C-terminal cysteine of HypE yielding a protein-S-carboxamide.</text>
</comment>
<keyword evidence="3" id="KW-0436">Ligase</keyword>
<dbReference type="GO" id="GO:0016874">
    <property type="term" value="F:ligase activity"/>
    <property type="evidence" value="ECO:0007669"/>
    <property type="project" value="UniProtKB-UniRule"/>
</dbReference>
<dbReference type="InterPro" id="IPR055128">
    <property type="entry name" value="HypF_C_2"/>
</dbReference>
<dbReference type="InterPro" id="IPR011125">
    <property type="entry name" value="Znf_HypF"/>
</dbReference>
<evidence type="ECO:0000256" key="8">
    <source>
        <dbReference type="ARBA" id="ARBA00072168"/>
    </source>
</evidence>
<dbReference type="GO" id="GO:0051604">
    <property type="term" value="P:protein maturation"/>
    <property type="evidence" value="ECO:0007669"/>
    <property type="project" value="TreeGrafter"/>
</dbReference>
<dbReference type="EMBL" id="AFOC01000054">
    <property type="protein sequence ID" value="EGV50987.1"/>
    <property type="molecule type" value="Genomic_DNA"/>
</dbReference>
<evidence type="ECO:0000313" key="14">
    <source>
        <dbReference type="Proteomes" id="UP000004491"/>
    </source>
</evidence>
<dbReference type="PANTHER" id="PTHR42959">
    <property type="entry name" value="CARBAMOYLTRANSFERASE"/>
    <property type="match status" value="1"/>
</dbReference>
<sequence>MSMPAEQIRVRGLVQGVGFRPTVWRIASQLGLQGDVSNDGEGVLVRLWADRHAIGRFCEQLQAECPPLARIDFIQRQPFVDAAPAQPGFQIIASQSGGVHTGIVPDAATCHACREEIFDPANRRYRYPFTNCTHCGPRLSIIERIPYDRANTSMRLFPMCPVCEAEYLDPADRRFHAQPNACPVCGPQLWLEDRAGEQIELTAEERDSIDSASRLLRQGQILAIKGIGGVHLACDAANPAAVARLRQRKRRPAKPFALMARDAAVIRRYCRLSREELDLLQSPAAPILLLDQQGETLPEALAPGQASLGFMLPYTPLHQLLLADWEHPLVMTSGNLSEEPQCVGNHETRRRLGEIADAYLLHDRPIVNRVDDSVARLVAGRPRLLRRARGYAPGHLALPPGFEQAPDLLALGGELKSTLCLLKDGQAILTQHLGDLENYPTFQAYQQTLALYRQLYQHHPTRLVVDSHPGYRSHRFGRELAQQQGLPLERVQHHHAHIASVMAERGWPLDGGRVLGICLDGSGYGEDGTIWGGELLLVDYRSCQRLGHLQTTALPGGSKAIQEPWRNAFAQLQRCFGWSQVERQWGGLEAICALQQRPVAVLLAMVEQGLNSPLSSSCGRLFDAVAALLGICADGIDYEGQAAVELETAAMAAVERLPEPYPFGFNREESGLVLDPTPMWRALMQDLADGVCSEQIAYAFHLGLASALVRAVRQLAEVHGIQTVALSGGVFQNRSLFEAIAESLRKQGLRLLSHEAVPSNDGGLALGQAVIAAARQIK</sequence>
<dbReference type="InterPro" id="IPR017968">
    <property type="entry name" value="Acylphosphatase_CS"/>
</dbReference>
<evidence type="ECO:0000256" key="10">
    <source>
        <dbReference type="PROSITE-ProRule" id="PRU00520"/>
    </source>
</evidence>
<keyword evidence="14" id="KW-1185">Reference proteome</keyword>
<organism evidence="13 14">
    <name type="scientific">endosymbiont of Riftia pachyptila</name>
    <name type="common">vent Ph05</name>
    <dbReference type="NCBI Taxonomy" id="1048808"/>
    <lineage>
        <taxon>Bacteria</taxon>
        <taxon>Pseudomonadati</taxon>
        <taxon>Pseudomonadota</taxon>
        <taxon>Gammaproteobacteria</taxon>
        <taxon>sulfur-oxidizing symbionts</taxon>
    </lineage>
</organism>
<dbReference type="AlphaFoldDB" id="G2DEG9"/>
<keyword evidence="13" id="KW-0808">Transferase</keyword>
<evidence type="ECO:0000313" key="13">
    <source>
        <dbReference type="EMBL" id="EGV50987.1"/>
    </source>
</evidence>
<accession>G2DEG9</accession>
<dbReference type="SUPFAM" id="SSF54975">
    <property type="entry name" value="Acylphosphatase/BLUF domain-like"/>
    <property type="match status" value="1"/>
</dbReference>
<dbReference type="SUPFAM" id="SSF55821">
    <property type="entry name" value="YrdC/RibB"/>
    <property type="match status" value="1"/>
</dbReference>
<evidence type="ECO:0000256" key="7">
    <source>
        <dbReference type="ARBA" id="ARBA00048220"/>
    </source>
</evidence>
<keyword evidence="6" id="KW-0862">Zinc</keyword>
<evidence type="ECO:0000256" key="4">
    <source>
        <dbReference type="ARBA" id="ARBA00022723"/>
    </source>
</evidence>
<evidence type="ECO:0000256" key="6">
    <source>
        <dbReference type="ARBA" id="ARBA00022833"/>
    </source>
</evidence>
<dbReference type="Pfam" id="PF22521">
    <property type="entry name" value="HypF_C_2"/>
    <property type="match status" value="1"/>
</dbReference>
<reference evidence="13" key="1">
    <citation type="journal article" date="2011" name="ISME J.">
        <title>The endosymbionts of the deep-sea tubeworms Riftia pachyptila and Tevnia jerichonana share an identical physiology as revealed by proteogenomic analyses.</title>
        <authorList>
            <person name="Gardebrecht A."/>
            <person name="Markert S."/>
            <person name="Felbeck H."/>
            <person name="Thuermer A."/>
            <person name="Albrecht D."/>
            <person name="Wollherr A."/>
            <person name="Kabisch J."/>
            <person name="Lehmann R."/>
            <person name="Daniel R."/>
            <person name="Liesegang H."/>
            <person name="Hecker M."/>
            <person name="Sievert S.M."/>
            <person name="Schweder T."/>
        </authorList>
    </citation>
    <scope>NUCLEOTIDE SEQUENCE [LARGE SCALE GENOMIC DNA]</scope>
</reference>
<proteinExistence type="inferred from homology"/>
<dbReference type="Gene3D" id="3.30.420.360">
    <property type="match status" value="1"/>
</dbReference>
<dbReference type="Gene3D" id="3.90.870.50">
    <property type="match status" value="1"/>
</dbReference>
<keyword evidence="4" id="KW-0479">Metal-binding</keyword>
<gene>
    <name evidence="13" type="primary">hypF</name>
    <name evidence="13" type="ORF">Rifp1Sym_ca00090</name>
</gene>
<evidence type="ECO:0000256" key="2">
    <source>
        <dbReference type="ARBA" id="ARBA00008097"/>
    </source>
</evidence>
<dbReference type="PROSITE" id="PS51163">
    <property type="entry name" value="YRDC"/>
    <property type="match status" value="1"/>
</dbReference>
<protein>
    <recommendedName>
        <fullName evidence="8 9">Carbamoyltransferase HypF</fullName>
        <ecNumber evidence="9">6.2.-.-</ecNumber>
    </recommendedName>
</protein>